<dbReference type="AlphaFoldDB" id="A0A8T9SXB6"/>
<keyword evidence="3" id="KW-1185">Reference proteome</keyword>
<dbReference type="KEGG" id="haei:MUN82_06465"/>
<dbReference type="EMBL" id="CP095053">
    <property type="protein sequence ID" value="UOR06738.1"/>
    <property type="molecule type" value="Genomic_DNA"/>
</dbReference>
<dbReference type="RefSeq" id="WP_245095946.1">
    <property type="nucleotide sequence ID" value="NZ_CP095053.1"/>
</dbReference>
<reference evidence="2 3" key="1">
    <citation type="submission" date="2022-04" db="EMBL/GenBank/DDBJ databases">
        <title>Hymenobacter sp. isolated from the air.</title>
        <authorList>
            <person name="Won M."/>
            <person name="Lee C.-M."/>
            <person name="Woen H.-Y."/>
            <person name="Kwon S.-W."/>
        </authorList>
    </citation>
    <scope>NUCLEOTIDE SEQUENCE [LARGE SCALE GENOMIC DNA]</scope>
    <source>
        <strain evidence="3">5413 J-13</strain>
    </source>
</reference>
<feature type="region of interest" description="Disordered" evidence="1">
    <location>
        <begin position="79"/>
        <end position="99"/>
    </location>
</feature>
<evidence type="ECO:0000256" key="1">
    <source>
        <dbReference type="SAM" id="MobiDB-lite"/>
    </source>
</evidence>
<protein>
    <submittedName>
        <fullName evidence="2">Uncharacterized protein</fullName>
    </submittedName>
</protein>
<dbReference type="Proteomes" id="UP000829925">
    <property type="component" value="Chromosome"/>
</dbReference>
<sequence>MLTDVQTWLQQPADFAAGAALYAAHGTSSVYRQLFARGETSYSRQLLVRELQALATREADEAPKSPTLEIVVSAPVVPFTAPEPQKSPTPTTSASEESVRKVRAQLKALRDERSQTHAQLTAPRLARKDRLQLALRILDIGDEVLAAEERLAYVQQHGQLPPGPVATADVTDAGELRRRLDNLVALRSKVRKRPDRAVELPQIEADIQLIREKLTAIVRV</sequence>
<gene>
    <name evidence="2" type="ORF">MUN82_06465</name>
</gene>
<accession>A0A8T9SXB6</accession>
<proteinExistence type="predicted"/>
<organism evidence="2 3">
    <name type="scientific">Hymenobacter aerilatus</name>
    <dbReference type="NCBI Taxonomy" id="2932251"/>
    <lineage>
        <taxon>Bacteria</taxon>
        <taxon>Pseudomonadati</taxon>
        <taxon>Bacteroidota</taxon>
        <taxon>Cytophagia</taxon>
        <taxon>Cytophagales</taxon>
        <taxon>Hymenobacteraceae</taxon>
        <taxon>Hymenobacter</taxon>
    </lineage>
</organism>
<name>A0A8T9SXB6_9BACT</name>
<evidence type="ECO:0000313" key="2">
    <source>
        <dbReference type="EMBL" id="UOR06738.1"/>
    </source>
</evidence>
<evidence type="ECO:0000313" key="3">
    <source>
        <dbReference type="Proteomes" id="UP000829925"/>
    </source>
</evidence>